<dbReference type="InterPro" id="IPR006115">
    <property type="entry name" value="6PGDH_NADP-bd"/>
</dbReference>
<dbReference type="InterPro" id="IPR008927">
    <property type="entry name" value="6-PGluconate_DH-like_C_sf"/>
</dbReference>
<name>A0A3D9C6G9_9FLAO</name>
<organism evidence="6 7">
    <name type="scientific">Chryseobacterium pennae</name>
    <dbReference type="NCBI Taxonomy" id="2258962"/>
    <lineage>
        <taxon>Bacteria</taxon>
        <taxon>Pseudomonadati</taxon>
        <taxon>Bacteroidota</taxon>
        <taxon>Flavobacteriia</taxon>
        <taxon>Flavobacteriales</taxon>
        <taxon>Weeksellaceae</taxon>
        <taxon>Chryseobacterium group</taxon>
        <taxon>Chryseobacterium</taxon>
    </lineage>
</organism>
<dbReference type="GO" id="GO:0050661">
    <property type="term" value="F:NADP binding"/>
    <property type="evidence" value="ECO:0007669"/>
    <property type="project" value="InterPro"/>
</dbReference>
<dbReference type="RefSeq" id="WP_115971889.1">
    <property type="nucleotide sequence ID" value="NZ_QNVT01000016.1"/>
</dbReference>
<keyword evidence="7" id="KW-1185">Reference proteome</keyword>
<dbReference type="PANTHER" id="PTHR43060">
    <property type="entry name" value="3-HYDROXYISOBUTYRATE DEHYDROGENASE-LIKE 1, MITOCHONDRIAL-RELATED"/>
    <property type="match status" value="1"/>
</dbReference>
<evidence type="ECO:0000256" key="2">
    <source>
        <dbReference type="ARBA" id="ARBA00023027"/>
    </source>
</evidence>
<protein>
    <recommendedName>
        <fullName evidence="8">NAD(P)-dependent oxidoreductase</fullName>
    </recommendedName>
</protein>
<dbReference type="Gene3D" id="3.40.50.720">
    <property type="entry name" value="NAD(P)-binding Rossmann-like Domain"/>
    <property type="match status" value="1"/>
</dbReference>
<dbReference type="Pfam" id="PF03446">
    <property type="entry name" value="NAD_binding_2"/>
    <property type="match status" value="1"/>
</dbReference>
<evidence type="ECO:0000313" key="7">
    <source>
        <dbReference type="Proteomes" id="UP000256686"/>
    </source>
</evidence>
<dbReference type="InterPro" id="IPR015815">
    <property type="entry name" value="HIBADH-related"/>
</dbReference>
<sequence length="288" mass="32976">MISVVGAGVMGKELIKIFSEEKILLGYYDLKSKTENNIFFDDAFLKQSVQELKNSSFIILCLPNQDSVEKTVDLILNNCNEKNERPGIVDMSTSSPDFANKIFEKCSLKGINYYECPMIGGVRALRERKLNVLIHSNQQNYSKLEPILKLFCGKIYEFRNSGEPNSLKLVHNFITISNSLIAMQGLAISDVLGFDRETFFDVIENGTASSYVIKNTLKRTLLHDDFKEGYKLNLVKKDMKEINSLFKKCNPNFAIYKEIVKIIMSDFDEEFLSVDYPIIYSQLFKLNN</sequence>
<dbReference type="Pfam" id="PF14833">
    <property type="entry name" value="NAD_binding_11"/>
    <property type="match status" value="1"/>
</dbReference>
<accession>A0A3D9C6G9</accession>
<evidence type="ECO:0000259" key="4">
    <source>
        <dbReference type="Pfam" id="PF03446"/>
    </source>
</evidence>
<dbReference type="InterPro" id="IPR036291">
    <property type="entry name" value="NAD(P)-bd_dom_sf"/>
</dbReference>
<keyword evidence="1" id="KW-0560">Oxidoreductase</keyword>
<evidence type="ECO:0000259" key="5">
    <source>
        <dbReference type="Pfam" id="PF14833"/>
    </source>
</evidence>
<dbReference type="AlphaFoldDB" id="A0A3D9C6G9"/>
<dbReference type="EMBL" id="QNVT01000016">
    <property type="protein sequence ID" value="REC61339.1"/>
    <property type="molecule type" value="Genomic_DNA"/>
</dbReference>
<reference evidence="7" key="1">
    <citation type="submission" date="2018-06" db="EMBL/GenBank/DDBJ databases">
        <authorList>
            <person name="Lum Nde A."/>
            <person name="Hugo C."/>
        </authorList>
    </citation>
    <scope>NUCLEOTIDE SEQUENCE [LARGE SCALE GENOMIC DNA]</scope>
    <source>
        <strain evidence="7">1_F178</strain>
    </source>
</reference>
<evidence type="ECO:0000313" key="6">
    <source>
        <dbReference type="EMBL" id="REC61339.1"/>
    </source>
</evidence>
<dbReference type="GO" id="GO:0016491">
    <property type="term" value="F:oxidoreductase activity"/>
    <property type="evidence" value="ECO:0007669"/>
    <property type="project" value="UniProtKB-KW"/>
</dbReference>
<dbReference type="Gene3D" id="1.10.1040.10">
    <property type="entry name" value="N-(1-d-carboxylethyl)-l-norvaline Dehydrogenase, domain 2"/>
    <property type="match status" value="1"/>
</dbReference>
<feature type="domain" description="3-hydroxyisobutyrate dehydrogenase-like NAD-binding" evidence="5">
    <location>
        <begin position="165"/>
        <end position="250"/>
    </location>
</feature>
<dbReference type="SUPFAM" id="SSF48179">
    <property type="entry name" value="6-phosphogluconate dehydrogenase C-terminal domain-like"/>
    <property type="match status" value="1"/>
</dbReference>
<evidence type="ECO:0000256" key="1">
    <source>
        <dbReference type="ARBA" id="ARBA00023002"/>
    </source>
</evidence>
<dbReference type="PANTHER" id="PTHR43060:SF15">
    <property type="entry name" value="3-HYDROXYISOBUTYRATE DEHYDROGENASE-LIKE 1, MITOCHONDRIAL-RELATED"/>
    <property type="match status" value="1"/>
</dbReference>
<dbReference type="InterPro" id="IPR029154">
    <property type="entry name" value="HIBADH-like_NADP-bd"/>
</dbReference>
<comment type="caution">
    <text evidence="6">The sequence shown here is derived from an EMBL/GenBank/DDBJ whole genome shotgun (WGS) entry which is preliminary data.</text>
</comment>
<evidence type="ECO:0000256" key="3">
    <source>
        <dbReference type="PIRSR" id="PIRSR000103-1"/>
    </source>
</evidence>
<proteinExistence type="predicted"/>
<dbReference type="GO" id="GO:0051287">
    <property type="term" value="F:NAD binding"/>
    <property type="evidence" value="ECO:0007669"/>
    <property type="project" value="InterPro"/>
</dbReference>
<feature type="domain" description="6-phosphogluconate dehydrogenase NADP-binding" evidence="4">
    <location>
        <begin position="2"/>
        <end position="154"/>
    </location>
</feature>
<keyword evidence="2" id="KW-0520">NAD</keyword>
<dbReference type="Proteomes" id="UP000256686">
    <property type="component" value="Unassembled WGS sequence"/>
</dbReference>
<dbReference type="SUPFAM" id="SSF51735">
    <property type="entry name" value="NAD(P)-binding Rossmann-fold domains"/>
    <property type="match status" value="1"/>
</dbReference>
<feature type="active site" evidence="3">
    <location>
        <position position="168"/>
    </location>
</feature>
<evidence type="ECO:0008006" key="8">
    <source>
        <dbReference type="Google" id="ProtNLM"/>
    </source>
</evidence>
<dbReference type="PIRSF" id="PIRSF000103">
    <property type="entry name" value="HIBADH"/>
    <property type="match status" value="1"/>
</dbReference>
<dbReference type="InterPro" id="IPR013328">
    <property type="entry name" value="6PGD_dom2"/>
</dbReference>
<gene>
    <name evidence="6" type="ORF">DRF65_16625</name>
</gene>